<dbReference type="EMBL" id="JALJOT010000006">
    <property type="protein sequence ID" value="KAK9909621.1"/>
    <property type="molecule type" value="Genomic_DNA"/>
</dbReference>
<keyword evidence="2" id="KW-1185">Reference proteome</keyword>
<reference evidence="1 2" key="1">
    <citation type="journal article" date="2024" name="Nat. Commun.">
        <title>Phylogenomics reveals the evolutionary origins of lichenization in chlorophyte algae.</title>
        <authorList>
            <person name="Puginier C."/>
            <person name="Libourel C."/>
            <person name="Otte J."/>
            <person name="Skaloud P."/>
            <person name="Haon M."/>
            <person name="Grisel S."/>
            <person name="Petersen M."/>
            <person name="Berrin J.G."/>
            <person name="Delaux P.M."/>
            <person name="Dal Grande F."/>
            <person name="Keller J."/>
        </authorList>
    </citation>
    <scope>NUCLEOTIDE SEQUENCE [LARGE SCALE GENOMIC DNA]</scope>
    <source>
        <strain evidence="1 2">SAG 216-7</strain>
    </source>
</reference>
<evidence type="ECO:0000313" key="2">
    <source>
        <dbReference type="Proteomes" id="UP001491310"/>
    </source>
</evidence>
<proteinExistence type="predicted"/>
<protein>
    <submittedName>
        <fullName evidence="1">Uncharacterized protein</fullName>
    </submittedName>
</protein>
<accession>A0ABR2YSQ0</accession>
<dbReference type="Proteomes" id="UP001491310">
    <property type="component" value="Unassembled WGS sequence"/>
</dbReference>
<gene>
    <name evidence="1" type="ORF">WJX75_005242</name>
</gene>
<comment type="caution">
    <text evidence="1">The sequence shown here is derived from an EMBL/GenBank/DDBJ whole genome shotgun (WGS) entry which is preliminary data.</text>
</comment>
<organism evidence="1 2">
    <name type="scientific">Coccomyxa subellipsoidea</name>
    <dbReference type="NCBI Taxonomy" id="248742"/>
    <lineage>
        <taxon>Eukaryota</taxon>
        <taxon>Viridiplantae</taxon>
        <taxon>Chlorophyta</taxon>
        <taxon>core chlorophytes</taxon>
        <taxon>Trebouxiophyceae</taxon>
        <taxon>Trebouxiophyceae incertae sedis</taxon>
        <taxon>Coccomyxaceae</taxon>
        <taxon>Coccomyxa</taxon>
    </lineage>
</organism>
<evidence type="ECO:0000313" key="1">
    <source>
        <dbReference type="EMBL" id="KAK9909621.1"/>
    </source>
</evidence>
<name>A0ABR2YSQ0_9CHLO</name>
<sequence length="91" mass="10075">MLQSYACTSLLMFCNNLAFQHGTNIRMSKNFRRAMNALPSVKFTVVATTPLEALADRLHSTISLDMTWAPGHMCQVYSWHGLNDVKAGVAA</sequence>